<reference evidence="3 4" key="1">
    <citation type="submission" date="2016-03" db="EMBL/GenBank/DDBJ databases">
        <authorList>
            <consortium name="Pathogen Informatics"/>
        </authorList>
    </citation>
    <scope>NUCLEOTIDE SEQUENCE [LARGE SCALE GENOMIC DNA]</scope>
    <source>
        <strain evidence="3 4">NCTC13364</strain>
    </source>
</reference>
<keyword evidence="1" id="KW-1133">Transmembrane helix</keyword>
<dbReference type="EMBL" id="FKBS01000013">
    <property type="protein sequence ID" value="SAI09710.1"/>
    <property type="molecule type" value="Genomic_DNA"/>
</dbReference>
<dbReference type="CDD" id="cd16328">
    <property type="entry name" value="RseA_N"/>
    <property type="match status" value="1"/>
</dbReference>
<keyword evidence="1" id="KW-0472">Membrane</keyword>
<sequence>MQTAAQLVESPESLQDDALDAAISAWLDGEGSDDFPSHLATPRGRQTWDTYHLIGDALRSTELSAQPSADFHARLSRALEAEMPIVAAPRRRVPIRLGLSGLAVAAAVATVAWVSQPYLGGVSKPGDSAVLADAGTSNTSTNIEDAGLRDYLEAHRQMAGPSAVRQVSFDPGMGR</sequence>
<dbReference type="GO" id="GO:0016989">
    <property type="term" value="F:sigma factor antagonist activity"/>
    <property type="evidence" value="ECO:0007669"/>
    <property type="project" value="InterPro"/>
</dbReference>
<dbReference type="OrthoDB" id="8561243at2"/>
<evidence type="ECO:0000256" key="1">
    <source>
        <dbReference type="SAM" id="Phobius"/>
    </source>
</evidence>
<feature type="domain" description="Anti sigma-E protein RseA N-terminal" evidence="2">
    <location>
        <begin position="22"/>
        <end position="86"/>
    </location>
</feature>
<dbReference type="SUPFAM" id="SSF89069">
    <property type="entry name" value="N-terminal, cytoplasmic domain of anti-sigmaE factor RseA"/>
    <property type="match status" value="1"/>
</dbReference>
<dbReference type="Pfam" id="PF03872">
    <property type="entry name" value="RseA_N"/>
    <property type="match status" value="1"/>
</dbReference>
<dbReference type="Proteomes" id="UP000077037">
    <property type="component" value="Unassembled WGS sequence"/>
</dbReference>
<proteinExistence type="predicted"/>
<dbReference type="AlphaFoldDB" id="A0A157MLN0"/>
<keyword evidence="1" id="KW-0812">Transmembrane</keyword>
<gene>
    <name evidence="3" type="primary">rseA</name>
    <name evidence="3" type="ORF">SAMEA1982600_01268</name>
</gene>
<evidence type="ECO:0000259" key="2">
    <source>
        <dbReference type="Pfam" id="PF03872"/>
    </source>
</evidence>
<dbReference type="InterPro" id="IPR036147">
    <property type="entry name" value="Anti-sigma_E_RseA_N_sf"/>
</dbReference>
<dbReference type="Gene3D" id="1.10.10.880">
    <property type="entry name" value="Anti sigma-E protein RseA, N-terminal domain"/>
    <property type="match status" value="1"/>
</dbReference>
<name>A0A157MLN0_9BORD</name>
<dbReference type="InterPro" id="IPR005572">
    <property type="entry name" value="Anti-sigma_E_RseA_N"/>
</dbReference>
<protein>
    <submittedName>
        <fullName evidence="3">Sigma-E factor negative regulatory protein</fullName>
    </submittedName>
</protein>
<evidence type="ECO:0000313" key="4">
    <source>
        <dbReference type="Proteomes" id="UP000077037"/>
    </source>
</evidence>
<organism evidence="3 4">
    <name type="scientific">Bordetella ansorpii</name>
    <dbReference type="NCBI Taxonomy" id="288768"/>
    <lineage>
        <taxon>Bacteria</taxon>
        <taxon>Pseudomonadati</taxon>
        <taxon>Pseudomonadota</taxon>
        <taxon>Betaproteobacteria</taxon>
        <taxon>Burkholderiales</taxon>
        <taxon>Alcaligenaceae</taxon>
        <taxon>Bordetella</taxon>
    </lineage>
</organism>
<evidence type="ECO:0000313" key="3">
    <source>
        <dbReference type="EMBL" id="SAI09710.1"/>
    </source>
</evidence>
<dbReference type="RefSeq" id="WP_066410175.1">
    <property type="nucleotide sequence ID" value="NZ_FKBS01000013.1"/>
</dbReference>
<accession>A0A157MLN0</accession>
<feature type="transmembrane region" description="Helical" evidence="1">
    <location>
        <begin position="93"/>
        <end position="114"/>
    </location>
</feature>